<keyword evidence="2" id="KW-0479">Metal-binding</keyword>
<sequence>MTRPYPSTLVTTPLLRSFDTRAKFAALQTCATSDHLRPIYVFSHMTNSLEEFEDFLAQGVNAIEADISFAPNGTVTNFYHGPGCDSARNCERKTDAGTYFNHVKRTVSAENGRHRDKMLLLYVDIKPSNLPGKKTMYAAGVSLAEKLMRHLWSGVPPNRMVNVLLSVFCVSEVEVFRGALHTLSKAANHADLLEHVGFDVSGNNFLSSIALAFKKLGVTRHRWQGDGTTNPYIDVYPTARMSWVTARRTSNGSVRNYVDKAYVWTADHTFTIRRFLRKKIDGIVSNSPGNVLEILKSAEFSSKYRLANSLDNPWKRIV</sequence>
<dbReference type="Proteomes" id="UP000821837">
    <property type="component" value="Chromosome 10"/>
</dbReference>
<proteinExistence type="predicted"/>
<evidence type="ECO:0000313" key="6">
    <source>
        <dbReference type="EMBL" id="KAH7975504.1"/>
    </source>
</evidence>
<comment type="catalytic activity">
    <reaction evidence="1">
        <text>an N-(acyl)-sphingosylphosphoethanolamine = an N-(acyl)-sphingosyl-1,3-cyclic phosphate + ethanolamine</text>
        <dbReference type="Rhea" id="RHEA:60648"/>
        <dbReference type="ChEBI" id="CHEBI:57603"/>
        <dbReference type="ChEBI" id="CHEBI:143891"/>
        <dbReference type="ChEBI" id="CHEBI:143892"/>
    </reaction>
</comment>
<reference evidence="6" key="2">
    <citation type="submission" date="2021-09" db="EMBL/GenBank/DDBJ databases">
        <authorList>
            <person name="Jia N."/>
            <person name="Wang J."/>
            <person name="Shi W."/>
            <person name="Du L."/>
            <person name="Sun Y."/>
            <person name="Zhan W."/>
            <person name="Jiang J."/>
            <person name="Wang Q."/>
            <person name="Zhang B."/>
            <person name="Ji P."/>
            <person name="Sakyi L.B."/>
            <person name="Cui X."/>
            <person name="Yuan T."/>
            <person name="Jiang B."/>
            <person name="Yang W."/>
            <person name="Lam T.T.-Y."/>
            <person name="Chang Q."/>
            <person name="Ding S."/>
            <person name="Wang X."/>
            <person name="Zhu J."/>
            <person name="Ruan X."/>
            <person name="Zhao L."/>
            <person name="Wei J."/>
            <person name="Que T."/>
            <person name="Du C."/>
            <person name="Cheng J."/>
            <person name="Dai P."/>
            <person name="Han X."/>
            <person name="Huang E."/>
            <person name="Gao Y."/>
            <person name="Liu J."/>
            <person name="Shao H."/>
            <person name="Ye R."/>
            <person name="Li L."/>
            <person name="Wei W."/>
            <person name="Wang X."/>
            <person name="Wang C."/>
            <person name="Huo Q."/>
            <person name="Li W."/>
            <person name="Guo W."/>
            <person name="Chen H."/>
            <person name="Chen S."/>
            <person name="Zhou L."/>
            <person name="Zhou L."/>
            <person name="Ni X."/>
            <person name="Tian J."/>
            <person name="Zhou Y."/>
            <person name="Sheng Y."/>
            <person name="Liu T."/>
            <person name="Pan Y."/>
            <person name="Xia L."/>
            <person name="Li J."/>
            <person name="Zhao F."/>
            <person name="Cao W."/>
        </authorList>
    </citation>
    <scope>NUCLEOTIDE SEQUENCE</scope>
    <source>
        <strain evidence="6">Rsan-2018</strain>
        <tissue evidence="6">Larvae</tissue>
    </source>
</reference>
<name>A0A9D4T6V3_RHISA</name>
<evidence type="ECO:0000256" key="1">
    <source>
        <dbReference type="ARBA" id="ARBA00000110"/>
    </source>
</evidence>
<keyword evidence="7" id="KW-1185">Reference proteome</keyword>
<gene>
    <name evidence="6" type="ORF">HPB52_002332</name>
</gene>
<dbReference type="GO" id="GO:0046872">
    <property type="term" value="F:metal ion binding"/>
    <property type="evidence" value="ECO:0007669"/>
    <property type="project" value="UniProtKB-KW"/>
</dbReference>
<dbReference type="InterPro" id="IPR017946">
    <property type="entry name" value="PLC-like_Pdiesterase_TIM-brl"/>
</dbReference>
<keyword evidence="4" id="KW-1015">Disulfide bond</keyword>
<evidence type="ECO:0000313" key="7">
    <source>
        <dbReference type="Proteomes" id="UP000821837"/>
    </source>
</evidence>
<dbReference type="SUPFAM" id="SSF51695">
    <property type="entry name" value="PLC-like phosphodiesterases"/>
    <property type="match status" value="1"/>
</dbReference>
<reference evidence="6" key="1">
    <citation type="journal article" date="2020" name="Cell">
        <title>Large-Scale Comparative Analyses of Tick Genomes Elucidate Their Genetic Diversity and Vector Capacities.</title>
        <authorList>
            <consortium name="Tick Genome and Microbiome Consortium (TIGMIC)"/>
            <person name="Jia N."/>
            <person name="Wang J."/>
            <person name="Shi W."/>
            <person name="Du L."/>
            <person name="Sun Y."/>
            <person name="Zhan W."/>
            <person name="Jiang J.F."/>
            <person name="Wang Q."/>
            <person name="Zhang B."/>
            <person name="Ji P."/>
            <person name="Bell-Sakyi L."/>
            <person name="Cui X.M."/>
            <person name="Yuan T.T."/>
            <person name="Jiang B.G."/>
            <person name="Yang W.F."/>
            <person name="Lam T.T."/>
            <person name="Chang Q.C."/>
            <person name="Ding S.J."/>
            <person name="Wang X.J."/>
            <person name="Zhu J.G."/>
            <person name="Ruan X.D."/>
            <person name="Zhao L."/>
            <person name="Wei J.T."/>
            <person name="Ye R.Z."/>
            <person name="Que T.C."/>
            <person name="Du C.H."/>
            <person name="Zhou Y.H."/>
            <person name="Cheng J.X."/>
            <person name="Dai P.F."/>
            <person name="Guo W.B."/>
            <person name="Han X.H."/>
            <person name="Huang E.J."/>
            <person name="Li L.F."/>
            <person name="Wei W."/>
            <person name="Gao Y.C."/>
            <person name="Liu J.Z."/>
            <person name="Shao H.Z."/>
            <person name="Wang X."/>
            <person name="Wang C.C."/>
            <person name="Yang T.C."/>
            <person name="Huo Q.B."/>
            <person name="Li W."/>
            <person name="Chen H.Y."/>
            <person name="Chen S.E."/>
            <person name="Zhou L.G."/>
            <person name="Ni X.B."/>
            <person name="Tian J.H."/>
            <person name="Sheng Y."/>
            <person name="Liu T."/>
            <person name="Pan Y.S."/>
            <person name="Xia L.Y."/>
            <person name="Li J."/>
            <person name="Zhao F."/>
            <person name="Cao W.C."/>
        </authorList>
    </citation>
    <scope>NUCLEOTIDE SEQUENCE</scope>
    <source>
        <strain evidence="6">Rsan-2018</strain>
    </source>
</reference>
<evidence type="ECO:0000256" key="4">
    <source>
        <dbReference type="ARBA" id="ARBA00023157"/>
    </source>
</evidence>
<keyword evidence="5" id="KW-0456">Lyase</keyword>
<dbReference type="VEuPathDB" id="VectorBase:RSAN_042585"/>
<dbReference type="Gene3D" id="3.20.20.190">
    <property type="entry name" value="Phosphatidylinositol (PI) phosphodiesterase"/>
    <property type="match status" value="1"/>
</dbReference>
<evidence type="ECO:0000256" key="5">
    <source>
        <dbReference type="ARBA" id="ARBA00023239"/>
    </source>
</evidence>
<evidence type="ECO:0000256" key="2">
    <source>
        <dbReference type="ARBA" id="ARBA00022723"/>
    </source>
</evidence>
<dbReference type="GO" id="GO:0006629">
    <property type="term" value="P:lipid metabolic process"/>
    <property type="evidence" value="ECO:0007669"/>
    <property type="project" value="InterPro"/>
</dbReference>
<keyword evidence="3" id="KW-0460">Magnesium</keyword>
<dbReference type="EMBL" id="JABSTV010001246">
    <property type="protein sequence ID" value="KAH7975504.1"/>
    <property type="molecule type" value="Genomic_DNA"/>
</dbReference>
<evidence type="ECO:0000256" key="3">
    <source>
        <dbReference type="ARBA" id="ARBA00022842"/>
    </source>
</evidence>
<accession>A0A9D4T6V3</accession>
<protein>
    <recommendedName>
        <fullName evidence="8">PLC-like phosphodiesterase</fullName>
    </recommendedName>
</protein>
<comment type="caution">
    <text evidence="6">The sequence shown here is derived from an EMBL/GenBank/DDBJ whole genome shotgun (WGS) entry which is preliminary data.</text>
</comment>
<dbReference type="GO" id="GO:0008081">
    <property type="term" value="F:phosphoric diester hydrolase activity"/>
    <property type="evidence" value="ECO:0007669"/>
    <property type="project" value="InterPro"/>
</dbReference>
<organism evidence="6 7">
    <name type="scientific">Rhipicephalus sanguineus</name>
    <name type="common">Brown dog tick</name>
    <name type="synonym">Ixodes sanguineus</name>
    <dbReference type="NCBI Taxonomy" id="34632"/>
    <lineage>
        <taxon>Eukaryota</taxon>
        <taxon>Metazoa</taxon>
        <taxon>Ecdysozoa</taxon>
        <taxon>Arthropoda</taxon>
        <taxon>Chelicerata</taxon>
        <taxon>Arachnida</taxon>
        <taxon>Acari</taxon>
        <taxon>Parasitiformes</taxon>
        <taxon>Ixodida</taxon>
        <taxon>Ixodoidea</taxon>
        <taxon>Ixodidae</taxon>
        <taxon>Rhipicephalinae</taxon>
        <taxon>Rhipicephalus</taxon>
        <taxon>Rhipicephalus</taxon>
    </lineage>
</organism>
<dbReference type="GO" id="GO:0016829">
    <property type="term" value="F:lyase activity"/>
    <property type="evidence" value="ECO:0007669"/>
    <property type="project" value="UniProtKB-KW"/>
</dbReference>
<evidence type="ECO:0008006" key="8">
    <source>
        <dbReference type="Google" id="ProtNLM"/>
    </source>
</evidence>
<dbReference type="AlphaFoldDB" id="A0A9D4T6V3"/>